<accession>A0A2X0QJC7</accession>
<proteinExistence type="predicted"/>
<evidence type="ECO:0000313" key="2">
    <source>
        <dbReference type="Proteomes" id="UP000270190"/>
    </source>
</evidence>
<name>A0A2X0QJC7_BROTH</name>
<dbReference type="EMBL" id="OUNC01000022">
    <property type="protein sequence ID" value="SPP28674.1"/>
    <property type="molecule type" value="Genomic_DNA"/>
</dbReference>
<reference evidence="2" key="1">
    <citation type="submission" date="2018-04" db="EMBL/GenBank/DDBJ databases">
        <authorList>
            <person name="Illikoud N."/>
        </authorList>
    </citation>
    <scope>NUCLEOTIDE SEQUENCE [LARGE SCALE GENOMIC DNA]</scope>
</reference>
<protein>
    <submittedName>
        <fullName evidence="1">Uncharacterized protein</fullName>
    </submittedName>
</protein>
<dbReference type="Proteomes" id="UP000270190">
    <property type="component" value="Unassembled WGS sequence"/>
</dbReference>
<evidence type="ECO:0000313" key="1">
    <source>
        <dbReference type="EMBL" id="SPP28674.1"/>
    </source>
</evidence>
<sequence length="29" mass="3226">MKPVPNVSFGDQQVNTIDKTLYVASKETD</sequence>
<dbReference type="AlphaFoldDB" id="A0A2X0QJC7"/>
<gene>
    <name evidence="1" type="ORF">BTBSAS_290003</name>
</gene>
<organism evidence="1 2">
    <name type="scientific">Brochothrix thermosphacta</name>
    <name type="common">Microbacterium thermosphactum</name>
    <dbReference type="NCBI Taxonomy" id="2756"/>
    <lineage>
        <taxon>Bacteria</taxon>
        <taxon>Bacillati</taxon>
        <taxon>Bacillota</taxon>
        <taxon>Bacilli</taxon>
        <taxon>Bacillales</taxon>
        <taxon>Listeriaceae</taxon>
        <taxon>Brochothrix</taxon>
    </lineage>
</organism>